<feature type="domain" description="Integrase catalytic" evidence="2">
    <location>
        <begin position="122"/>
        <end position="236"/>
    </location>
</feature>
<dbReference type="OrthoDB" id="52928at2"/>
<proteinExistence type="predicted"/>
<name>W9GLT0_9MICO</name>
<dbReference type="InterPro" id="IPR036397">
    <property type="entry name" value="RNaseH_sf"/>
</dbReference>
<dbReference type="Pfam" id="PF00665">
    <property type="entry name" value="rve"/>
    <property type="match status" value="1"/>
</dbReference>
<keyword evidence="4" id="KW-1185">Reference proteome</keyword>
<dbReference type="InterPro" id="IPR012337">
    <property type="entry name" value="RNaseH-like_sf"/>
</dbReference>
<protein>
    <submittedName>
        <fullName evidence="3">Transposase</fullName>
    </submittedName>
</protein>
<dbReference type="PANTHER" id="PTHR46889">
    <property type="entry name" value="TRANSPOSASE INSF FOR INSERTION SEQUENCE IS3B-RELATED"/>
    <property type="match status" value="1"/>
</dbReference>
<dbReference type="SUPFAM" id="SSF53098">
    <property type="entry name" value="Ribonuclease H-like"/>
    <property type="match status" value="1"/>
</dbReference>
<dbReference type="InterPro" id="IPR050900">
    <property type="entry name" value="Transposase_IS3/IS150/IS904"/>
</dbReference>
<dbReference type="PROSITE" id="PS50994">
    <property type="entry name" value="INTEGRASE"/>
    <property type="match status" value="1"/>
</dbReference>
<reference evidence="3" key="1">
    <citation type="submission" date="2013-08" db="EMBL/GenBank/DDBJ databases">
        <authorList>
            <person name="Liu H."/>
            <person name="Wang G."/>
        </authorList>
    </citation>
    <scope>NUCLEOTIDE SEQUENCE</scope>
    <source>
        <strain evidence="3">Q5-1</strain>
    </source>
</reference>
<dbReference type="GO" id="GO:0015074">
    <property type="term" value="P:DNA integration"/>
    <property type="evidence" value="ECO:0007669"/>
    <property type="project" value="InterPro"/>
</dbReference>
<dbReference type="PANTHER" id="PTHR46889:SF4">
    <property type="entry name" value="TRANSPOSASE INSO FOR INSERTION SEQUENCE ELEMENT IS911B-RELATED"/>
    <property type="match status" value="1"/>
</dbReference>
<feature type="non-terminal residue" evidence="3">
    <location>
        <position position="256"/>
    </location>
</feature>
<dbReference type="Proteomes" id="UP000019494">
    <property type="component" value="Unassembled WGS sequence"/>
</dbReference>
<dbReference type="RefSeq" id="WP_034716145.1">
    <property type="nucleotide sequence ID" value="NZ_AWQS01000069.1"/>
</dbReference>
<organism evidence="3 4">
    <name type="scientific">Intrasporangium chromatireducens Q5-1</name>
    <dbReference type="NCBI Taxonomy" id="584657"/>
    <lineage>
        <taxon>Bacteria</taxon>
        <taxon>Bacillati</taxon>
        <taxon>Actinomycetota</taxon>
        <taxon>Actinomycetes</taxon>
        <taxon>Micrococcales</taxon>
        <taxon>Intrasporangiaceae</taxon>
        <taxon>Intrasporangium</taxon>
    </lineage>
</organism>
<dbReference type="InterPro" id="IPR001584">
    <property type="entry name" value="Integrase_cat-core"/>
</dbReference>
<evidence type="ECO:0000259" key="2">
    <source>
        <dbReference type="PROSITE" id="PS50994"/>
    </source>
</evidence>
<evidence type="ECO:0000313" key="4">
    <source>
        <dbReference type="Proteomes" id="UP000019494"/>
    </source>
</evidence>
<comment type="caution">
    <text evidence="3">The sequence shown here is derived from an EMBL/GenBank/DDBJ whole genome shotgun (WGS) entry which is preliminary data.</text>
</comment>
<dbReference type="EMBL" id="AWQS01000069">
    <property type="protein sequence ID" value="EWT06052.1"/>
    <property type="molecule type" value="Genomic_DNA"/>
</dbReference>
<feature type="region of interest" description="Disordered" evidence="1">
    <location>
        <begin position="30"/>
        <end position="52"/>
    </location>
</feature>
<dbReference type="AlphaFoldDB" id="W9GLT0"/>
<gene>
    <name evidence="3" type="ORF">N864_00590</name>
</gene>
<dbReference type="GO" id="GO:0003676">
    <property type="term" value="F:nucleic acid binding"/>
    <property type="evidence" value="ECO:0007669"/>
    <property type="project" value="InterPro"/>
</dbReference>
<evidence type="ECO:0000313" key="3">
    <source>
        <dbReference type="EMBL" id="EWT06052.1"/>
    </source>
</evidence>
<accession>W9GLT0</accession>
<evidence type="ECO:0000256" key="1">
    <source>
        <dbReference type="SAM" id="MobiDB-lite"/>
    </source>
</evidence>
<sequence length="256" mass="28253">MINPLVTELAENTSTVEACRLLGRSRAGHYRSLRPPVPAGERAPRPAPGNALTPAERAHVLAVLTCDRFVDKSVAQTWATLLDEGTYLCSMSTMHRILRANHAAGERRSQATHPPRTVPELLATKPGQVWSWDITKLRGPQRGVYYDLYVVLDIFSRYVVAWTVAAREDSHLATEMLKEAMGVHGVPDVVHADRGTSMTSKPVAQLLVDLGVTRSHSRPHVSNDNPYSEAAFKTLKYAPVFPESFGSLAVDRRSFC</sequence>
<dbReference type="Gene3D" id="3.30.420.10">
    <property type="entry name" value="Ribonuclease H-like superfamily/Ribonuclease H"/>
    <property type="match status" value="1"/>
</dbReference>